<dbReference type="PANTHER" id="PTHR10057">
    <property type="entry name" value="PERIPHERAL-TYPE BENZODIAZEPINE RECEPTOR"/>
    <property type="match status" value="1"/>
</dbReference>
<dbReference type="EMBL" id="JAVDVQ010000023">
    <property type="protein sequence ID" value="MDR7084481.1"/>
    <property type="molecule type" value="Genomic_DNA"/>
</dbReference>
<dbReference type="CDD" id="cd15904">
    <property type="entry name" value="TSPO_MBR"/>
    <property type="match status" value="1"/>
</dbReference>
<dbReference type="RefSeq" id="WP_310060926.1">
    <property type="nucleotide sequence ID" value="NZ_JAVDVQ010000023.1"/>
</dbReference>
<feature type="transmembrane region" description="Helical" evidence="7">
    <location>
        <begin position="70"/>
        <end position="90"/>
    </location>
</feature>
<keyword evidence="5 7" id="KW-0472">Membrane</keyword>
<sequence length="184" mass="19452">MPSDQQALTTGSGRRGHTGGKRAAGTQLLGLLGFLAASALVAGLGGLATASNVNGWYVAADKAPWSPPNWVFGPVWTILYIAMAVAAWLVWRRRAEGTRPALTAYAVQLVLNLLWTPVFFGLYPALGTAALWIAFGIIVALMVAVAATVLLFGPISRTAGLLMLPYLSWLVFASSLNLWAALNN</sequence>
<keyword evidence="9" id="KW-1185">Reference proteome</keyword>
<protein>
    <submittedName>
        <fullName evidence="8">Tryptophan-rich sensory protein</fullName>
    </submittedName>
</protein>
<dbReference type="PIRSF" id="PIRSF005859">
    <property type="entry name" value="PBR"/>
    <property type="match status" value="1"/>
</dbReference>
<reference evidence="8 9" key="1">
    <citation type="submission" date="2023-07" db="EMBL/GenBank/DDBJ databases">
        <title>Sorghum-associated microbial communities from plants grown in Nebraska, USA.</title>
        <authorList>
            <person name="Schachtman D."/>
        </authorList>
    </citation>
    <scope>NUCLEOTIDE SEQUENCE [LARGE SCALE GENOMIC DNA]</scope>
    <source>
        <strain evidence="8 9">BE167</strain>
    </source>
</reference>
<dbReference type="Proteomes" id="UP001252243">
    <property type="component" value="Unassembled WGS sequence"/>
</dbReference>
<feature type="region of interest" description="Disordered" evidence="6">
    <location>
        <begin position="1"/>
        <end position="21"/>
    </location>
</feature>
<keyword evidence="4 7" id="KW-1133">Transmembrane helix</keyword>
<comment type="similarity">
    <text evidence="2">Belongs to the TspO/BZRP family.</text>
</comment>
<evidence type="ECO:0000313" key="8">
    <source>
        <dbReference type="EMBL" id="MDR7084481.1"/>
    </source>
</evidence>
<accession>A0ABU1UH20</accession>
<evidence type="ECO:0000256" key="6">
    <source>
        <dbReference type="SAM" id="MobiDB-lite"/>
    </source>
</evidence>
<feature type="transmembrane region" description="Helical" evidence="7">
    <location>
        <begin position="164"/>
        <end position="182"/>
    </location>
</feature>
<dbReference type="Gene3D" id="1.20.1260.100">
    <property type="entry name" value="TspO/MBR protein"/>
    <property type="match status" value="1"/>
</dbReference>
<dbReference type="InterPro" id="IPR004307">
    <property type="entry name" value="TspO_MBR"/>
</dbReference>
<feature type="transmembrane region" description="Helical" evidence="7">
    <location>
        <begin position="102"/>
        <end position="123"/>
    </location>
</feature>
<evidence type="ECO:0000256" key="7">
    <source>
        <dbReference type="SAM" id="Phobius"/>
    </source>
</evidence>
<gene>
    <name evidence="8" type="ORF">J2X01_003791</name>
</gene>
<dbReference type="PANTHER" id="PTHR10057:SF0">
    <property type="entry name" value="TRANSLOCATOR PROTEIN"/>
    <property type="match status" value="1"/>
</dbReference>
<evidence type="ECO:0000313" key="9">
    <source>
        <dbReference type="Proteomes" id="UP001252243"/>
    </source>
</evidence>
<feature type="transmembrane region" description="Helical" evidence="7">
    <location>
        <begin position="28"/>
        <end position="50"/>
    </location>
</feature>
<feature type="transmembrane region" description="Helical" evidence="7">
    <location>
        <begin position="129"/>
        <end position="152"/>
    </location>
</feature>
<comment type="subcellular location">
    <subcellularLocation>
        <location evidence="1">Membrane</location>
        <topology evidence="1">Multi-pass membrane protein</topology>
    </subcellularLocation>
</comment>
<dbReference type="InterPro" id="IPR038330">
    <property type="entry name" value="TspO/MBR-related_sf"/>
</dbReference>
<comment type="caution">
    <text evidence="8">The sequence shown here is derived from an EMBL/GenBank/DDBJ whole genome shotgun (WGS) entry which is preliminary data.</text>
</comment>
<evidence type="ECO:0000256" key="3">
    <source>
        <dbReference type="ARBA" id="ARBA00022692"/>
    </source>
</evidence>
<proteinExistence type="inferred from homology"/>
<evidence type="ECO:0000256" key="1">
    <source>
        <dbReference type="ARBA" id="ARBA00004141"/>
    </source>
</evidence>
<evidence type="ECO:0000256" key="5">
    <source>
        <dbReference type="ARBA" id="ARBA00023136"/>
    </source>
</evidence>
<organism evidence="8 9">
    <name type="scientific">Arthrobacter ginsengisoli</name>
    <dbReference type="NCBI Taxonomy" id="1356565"/>
    <lineage>
        <taxon>Bacteria</taxon>
        <taxon>Bacillati</taxon>
        <taxon>Actinomycetota</taxon>
        <taxon>Actinomycetes</taxon>
        <taxon>Micrococcales</taxon>
        <taxon>Micrococcaceae</taxon>
        <taxon>Arthrobacter</taxon>
    </lineage>
</organism>
<evidence type="ECO:0000256" key="2">
    <source>
        <dbReference type="ARBA" id="ARBA00007524"/>
    </source>
</evidence>
<keyword evidence="3 7" id="KW-0812">Transmembrane</keyword>
<name>A0ABU1UH20_9MICC</name>
<dbReference type="Pfam" id="PF03073">
    <property type="entry name" value="TspO_MBR"/>
    <property type="match status" value="1"/>
</dbReference>
<evidence type="ECO:0000256" key="4">
    <source>
        <dbReference type="ARBA" id="ARBA00022989"/>
    </source>
</evidence>